<feature type="transmembrane region" description="Helical" evidence="9">
    <location>
        <begin position="67"/>
        <end position="84"/>
    </location>
</feature>
<protein>
    <recommendedName>
        <fullName evidence="2">histidine kinase</fullName>
        <ecNumber evidence="2">2.7.13.3</ecNumber>
    </recommendedName>
</protein>
<gene>
    <name evidence="11" type="ORF">Afil01_63890</name>
</gene>
<evidence type="ECO:0000256" key="4">
    <source>
        <dbReference type="ARBA" id="ARBA00022679"/>
    </source>
</evidence>
<dbReference type="CDD" id="cd16917">
    <property type="entry name" value="HATPase_UhpB-NarQ-NarX-like"/>
    <property type="match status" value="1"/>
</dbReference>
<dbReference type="EMBL" id="BSTX01000006">
    <property type="protein sequence ID" value="GLZ81582.1"/>
    <property type="molecule type" value="Genomic_DNA"/>
</dbReference>
<evidence type="ECO:0000256" key="3">
    <source>
        <dbReference type="ARBA" id="ARBA00022553"/>
    </source>
</evidence>
<dbReference type="SUPFAM" id="SSF55874">
    <property type="entry name" value="ATPase domain of HSP90 chaperone/DNA topoisomerase II/histidine kinase"/>
    <property type="match status" value="1"/>
</dbReference>
<dbReference type="InterPro" id="IPR050482">
    <property type="entry name" value="Sensor_HK_TwoCompSys"/>
</dbReference>
<evidence type="ECO:0000256" key="7">
    <source>
        <dbReference type="ARBA" id="ARBA00022840"/>
    </source>
</evidence>
<keyword evidence="3" id="KW-0597">Phosphoprotein</keyword>
<comment type="caution">
    <text evidence="11">The sequence shown here is derived from an EMBL/GenBank/DDBJ whole genome shotgun (WGS) entry which is preliminary data.</text>
</comment>
<organism evidence="11 12">
    <name type="scientific">Actinorhabdospora filicis</name>
    <dbReference type="NCBI Taxonomy" id="1785913"/>
    <lineage>
        <taxon>Bacteria</taxon>
        <taxon>Bacillati</taxon>
        <taxon>Actinomycetota</taxon>
        <taxon>Actinomycetes</taxon>
        <taxon>Micromonosporales</taxon>
        <taxon>Micromonosporaceae</taxon>
        <taxon>Actinorhabdospora</taxon>
    </lineage>
</organism>
<keyword evidence="6" id="KW-0418">Kinase</keyword>
<keyword evidence="5" id="KW-0547">Nucleotide-binding</keyword>
<evidence type="ECO:0000256" key="5">
    <source>
        <dbReference type="ARBA" id="ARBA00022741"/>
    </source>
</evidence>
<keyword evidence="12" id="KW-1185">Reference proteome</keyword>
<name>A0A9W6SSM7_9ACTN</name>
<feature type="transmembrane region" description="Helical" evidence="9">
    <location>
        <begin position="107"/>
        <end position="126"/>
    </location>
</feature>
<proteinExistence type="predicted"/>
<keyword evidence="9" id="KW-0812">Transmembrane</keyword>
<dbReference type="InterPro" id="IPR011712">
    <property type="entry name" value="Sig_transdc_His_kin_sub3_dim/P"/>
</dbReference>
<evidence type="ECO:0000313" key="12">
    <source>
        <dbReference type="Proteomes" id="UP001165079"/>
    </source>
</evidence>
<dbReference type="RefSeq" id="WP_285667086.1">
    <property type="nucleotide sequence ID" value="NZ_BSTX01000006.1"/>
</dbReference>
<keyword evidence="7" id="KW-0067">ATP-binding</keyword>
<dbReference type="InterPro" id="IPR036890">
    <property type="entry name" value="HATPase_C_sf"/>
</dbReference>
<dbReference type="Gene3D" id="3.30.565.10">
    <property type="entry name" value="Histidine kinase-like ATPase, C-terminal domain"/>
    <property type="match status" value="1"/>
</dbReference>
<sequence length="358" mass="38145">MTDWRRWAPTGGLFTTAVLLVAGVLASADQLRGGAFDIALGAGLLLSLGATLLLRRRSGPFGVPAQIYALIAVVVVCLAVAVLTDRDPIVFVLLWSVGIAAVRHPPMYSFAVGGLAVTGLLLAGWFQGDVRRDLYLCFSISIAYLVGYSVRQRRATRVAEAHEAVHSERARIARELHDLLAHSLSAQVVHLEAARLQLRAHDTDAALERVELARDLARRGLDEARSAVAALREDLPPLPSTLRSLAAEFATATGRDCEVVIDGEPRPLPTEAALAVTRTAQEALTNVRRHAPGSPARVVLAFGAAECVLEITNPASPTPGEPGGGYGLVGMRERAELLSGTLETTTGDVFTVRLRIPV</sequence>
<comment type="catalytic activity">
    <reaction evidence="1">
        <text>ATP + protein L-histidine = ADP + protein N-phospho-L-histidine.</text>
        <dbReference type="EC" id="2.7.13.3"/>
    </reaction>
</comment>
<dbReference type="AlphaFoldDB" id="A0A9W6SSM7"/>
<evidence type="ECO:0000259" key="10">
    <source>
        <dbReference type="Pfam" id="PF07730"/>
    </source>
</evidence>
<dbReference type="Proteomes" id="UP001165079">
    <property type="component" value="Unassembled WGS sequence"/>
</dbReference>
<evidence type="ECO:0000313" key="11">
    <source>
        <dbReference type="EMBL" id="GLZ81582.1"/>
    </source>
</evidence>
<accession>A0A9W6SSM7</accession>
<keyword evidence="9" id="KW-0472">Membrane</keyword>
<dbReference type="GO" id="GO:0005524">
    <property type="term" value="F:ATP binding"/>
    <property type="evidence" value="ECO:0007669"/>
    <property type="project" value="UniProtKB-KW"/>
</dbReference>
<dbReference type="Gene3D" id="1.20.5.1930">
    <property type="match status" value="1"/>
</dbReference>
<evidence type="ECO:0000256" key="1">
    <source>
        <dbReference type="ARBA" id="ARBA00000085"/>
    </source>
</evidence>
<dbReference type="GO" id="GO:0046983">
    <property type="term" value="F:protein dimerization activity"/>
    <property type="evidence" value="ECO:0007669"/>
    <property type="project" value="InterPro"/>
</dbReference>
<dbReference type="Pfam" id="PF07730">
    <property type="entry name" value="HisKA_3"/>
    <property type="match status" value="1"/>
</dbReference>
<keyword evidence="4" id="KW-0808">Transferase</keyword>
<keyword evidence="8" id="KW-0902">Two-component regulatory system</keyword>
<feature type="transmembrane region" description="Helical" evidence="9">
    <location>
        <begin position="133"/>
        <end position="150"/>
    </location>
</feature>
<dbReference type="EC" id="2.7.13.3" evidence="2"/>
<evidence type="ECO:0000256" key="2">
    <source>
        <dbReference type="ARBA" id="ARBA00012438"/>
    </source>
</evidence>
<dbReference type="GO" id="GO:0016020">
    <property type="term" value="C:membrane"/>
    <property type="evidence" value="ECO:0007669"/>
    <property type="project" value="InterPro"/>
</dbReference>
<evidence type="ECO:0000256" key="8">
    <source>
        <dbReference type="ARBA" id="ARBA00023012"/>
    </source>
</evidence>
<dbReference type="PANTHER" id="PTHR24421">
    <property type="entry name" value="NITRATE/NITRITE SENSOR PROTEIN NARX-RELATED"/>
    <property type="match status" value="1"/>
</dbReference>
<dbReference type="PANTHER" id="PTHR24421:SF10">
    <property type="entry name" value="NITRATE_NITRITE SENSOR PROTEIN NARQ"/>
    <property type="match status" value="1"/>
</dbReference>
<keyword evidence="9" id="KW-1133">Transmembrane helix</keyword>
<evidence type="ECO:0000256" key="6">
    <source>
        <dbReference type="ARBA" id="ARBA00022777"/>
    </source>
</evidence>
<feature type="domain" description="Signal transduction histidine kinase subgroup 3 dimerisation and phosphoacceptor" evidence="10">
    <location>
        <begin position="168"/>
        <end position="234"/>
    </location>
</feature>
<reference evidence="11" key="1">
    <citation type="submission" date="2023-03" db="EMBL/GenBank/DDBJ databases">
        <title>Actinorhabdospora filicis NBRC 111898.</title>
        <authorList>
            <person name="Ichikawa N."/>
            <person name="Sato H."/>
            <person name="Tonouchi N."/>
        </authorList>
    </citation>
    <scope>NUCLEOTIDE SEQUENCE</scope>
    <source>
        <strain evidence="11">NBRC 111898</strain>
    </source>
</reference>
<feature type="transmembrane region" description="Helical" evidence="9">
    <location>
        <begin position="36"/>
        <end position="55"/>
    </location>
</feature>
<evidence type="ECO:0000256" key="9">
    <source>
        <dbReference type="SAM" id="Phobius"/>
    </source>
</evidence>
<dbReference type="GO" id="GO:0000155">
    <property type="term" value="F:phosphorelay sensor kinase activity"/>
    <property type="evidence" value="ECO:0007669"/>
    <property type="project" value="InterPro"/>
</dbReference>